<keyword evidence="2" id="KW-1185">Reference proteome</keyword>
<evidence type="ECO:0000313" key="1">
    <source>
        <dbReference type="EMBL" id="MCD7452576.1"/>
    </source>
</evidence>
<sequence>MPLSTPLMQRSGEEGVDHDIEAGHFLPMVFQITVSGRTHLLRNKHFKVDPVFQQFVNEQTVLWWQRLSVICRPAQGIDMPEWKQWHVLEKGKFPILQELSIAQVDWKGMKQMKLSITDHQSLTCKHSASYFEANRDILLREIEIGGIRMPSFVSVLASSDCPNLQSLPVKGMPSSISRQSISYCPVLKPLLEYGKGEYWPNIAHISTINIDWEYL</sequence>
<protein>
    <submittedName>
        <fullName evidence="1">Uncharacterized protein</fullName>
    </submittedName>
</protein>
<comment type="caution">
    <text evidence="1">The sequence shown here is derived from an EMBL/GenBank/DDBJ whole genome shotgun (WGS) entry which is preliminary data.</text>
</comment>
<accession>A0ABS8S2K3</accession>
<name>A0ABS8S2K3_DATST</name>
<proteinExistence type="predicted"/>
<dbReference type="EMBL" id="JACEIK010000216">
    <property type="protein sequence ID" value="MCD7452576.1"/>
    <property type="molecule type" value="Genomic_DNA"/>
</dbReference>
<evidence type="ECO:0000313" key="2">
    <source>
        <dbReference type="Proteomes" id="UP000823775"/>
    </source>
</evidence>
<reference evidence="1 2" key="1">
    <citation type="journal article" date="2021" name="BMC Genomics">
        <title>Datura genome reveals duplications of psychoactive alkaloid biosynthetic genes and high mutation rate following tissue culture.</title>
        <authorList>
            <person name="Rajewski A."/>
            <person name="Carter-House D."/>
            <person name="Stajich J."/>
            <person name="Litt A."/>
        </authorList>
    </citation>
    <scope>NUCLEOTIDE SEQUENCE [LARGE SCALE GENOMIC DNA]</scope>
    <source>
        <strain evidence="1">AR-01</strain>
    </source>
</reference>
<dbReference type="Proteomes" id="UP000823775">
    <property type="component" value="Unassembled WGS sequence"/>
</dbReference>
<gene>
    <name evidence="1" type="ORF">HAX54_017495</name>
</gene>
<organism evidence="1 2">
    <name type="scientific">Datura stramonium</name>
    <name type="common">Jimsonweed</name>
    <name type="synonym">Common thornapple</name>
    <dbReference type="NCBI Taxonomy" id="4076"/>
    <lineage>
        <taxon>Eukaryota</taxon>
        <taxon>Viridiplantae</taxon>
        <taxon>Streptophyta</taxon>
        <taxon>Embryophyta</taxon>
        <taxon>Tracheophyta</taxon>
        <taxon>Spermatophyta</taxon>
        <taxon>Magnoliopsida</taxon>
        <taxon>eudicotyledons</taxon>
        <taxon>Gunneridae</taxon>
        <taxon>Pentapetalae</taxon>
        <taxon>asterids</taxon>
        <taxon>lamiids</taxon>
        <taxon>Solanales</taxon>
        <taxon>Solanaceae</taxon>
        <taxon>Solanoideae</taxon>
        <taxon>Datureae</taxon>
        <taxon>Datura</taxon>
    </lineage>
</organism>